<dbReference type="EMBL" id="GBRH01199363">
    <property type="protein sequence ID" value="JAD98532.1"/>
    <property type="molecule type" value="Transcribed_RNA"/>
</dbReference>
<proteinExistence type="predicted"/>
<protein>
    <submittedName>
        <fullName evidence="1">Uncharacterized protein</fullName>
    </submittedName>
</protein>
<organism evidence="1">
    <name type="scientific">Arundo donax</name>
    <name type="common">Giant reed</name>
    <name type="synonym">Donax arundinaceus</name>
    <dbReference type="NCBI Taxonomy" id="35708"/>
    <lineage>
        <taxon>Eukaryota</taxon>
        <taxon>Viridiplantae</taxon>
        <taxon>Streptophyta</taxon>
        <taxon>Embryophyta</taxon>
        <taxon>Tracheophyta</taxon>
        <taxon>Spermatophyta</taxon>
        <taxon>Magnoliopsida</taxon>
        <taxon>Liliopsida</taxon>
        <taxon>Poales</taxon>
        <taxon>Poaceae</taxon>
        <taxon>PACMAD clade</taxon>
        <taxon>Arundinoideae</taxon>
        <taxon>Arundineae</taxon>
        <taxon>Arundo</taxon>
    </lineage>
</organism>
<reference evidence="1" key="2">
    <citation type="journal article" date="2015" name="Data Brief">
        <title>Shoot transcriptome of the giant reed, Arundo donax.</title>
        <authorList>
            <person name="Barrero R.A."/>
            <person name="Guerrero F.D."/>
            <person name="Moolhuijzen P."/>
            <person name="Goolsby J.A."/>
            <person name="Tidwell J."/>
            <person name="Bellgard S.E."/>
            <person name="Bellgard M.I."/>
        </authorList>
    </citation>
    <scope>NUCLEOTIDE SEQUENCE</scope>
    <source>
        <tissue evidence="1">Shoot tissue taken approximately 20 cm above the soil surface</tissue>
    </source>
</reference>
<accession>A0A0A9ER84</accession>
<name>A0A0A9ER84_ARUDO</name>
<reference evidence="1" key="1">
    <citation type="submission" date="2014-09" db="EMBL/GenBank/DDBJ databases">
        <authorList>
            <person name="Magalhaes I.L.F."/>
            <person name="Oliveira U."/>
            <person name="Santos F.R."/>
            <person name="Vidigal T.H.D.A."/>
            <person name="Brescovit A.D."/>
            <person name="Santos A.J."/>
        </authorList>
    </citation>
    <scope>NUCLEOTIDE SEQUENCE</scope>
    <source>
        <tissue evidence="1">Shoot tissue taken approximately 20 cm above the soil surface</tissue>
    </source>
</reference>
<dbReference type="AlphaFoldDB" id="A0A0A9ER84"/>
<sequence length="26" mass="2749">MLLCLPSDIPSRISSVSLTSSKIAET</sequence>
<evidence type="ECO:0000313" key="1">
    <source>
        <dbReference type="EMBL" id="JAD98532.1"/>
    </source>
</evidence>